<dbReference type="Gene3D" id="1.10.357.10">
    <property type="entry name" value="Tetracycline Repressor, domain 2"/>
    <property type="match status" value="1"/>
</dbReference>
<evidence type="ECO:0000313" key="4">
    <source>
        <dbReference type="EMBL" id="GAA1993899.1"/>
    </source>
</evidence>
<evidence type="ECO:0000256" key="2">
    <source>
        <dbReference type="ARBA" id="ARBA00023163"/>
    </source>
</evidence>
<evidence type="ECO:0000256" key="1">
    <source>
        <dbReference type="ARBA" id="ARBA00023015"/>
    </source>
</evidence>
<reference evidence="4 5" key="1">
    <citation type="journal article" date="2019" name="Int. J. Syst. Evol. Microbiol.">
        <title>The Global Catalogue of Microorganisms (GCM) 10K type strain sequencing project: providing services to taxonomists for standard genome sequencing and annotation.</title>
        <authorList>
            <consortium name="The Broad Institute Genomics Platform"/>
            <consortium name="The Broad Institute Genome Sequencing Center for Infectious Disease"/>
            <person name="Wu L."/>
            <person name="Ma J."/>
        </authorList>
    </citation>
    <scope>NUCLEOTIDE SEQUENCE [LARGE SCALE GENOMIC DNA]</scope>
    <source>
        <strain evidence="4 5">JCM 14545</strain>
    </source>
</reference>
<protein>
    <submittedName>
        <fullName evidence="4">TetR/AcrR family transcriptional regulator</fullName>
    </submittedName>
</protein>
<dbReference type="SUPFAM" id="SSF46689">
    <property type="entry name" value="Homeodomain-like"/>
    <property type="match status" value="1"/>
</dbReference>
<keyword evidence="1" id="KW-0805">Transcription regulation</keyword>
<name>A0ABN2SWQ3_9PSEU</name>
<feature type="domain" description="Tetracyclin repressor-like C-terminal" evidence="3">
    <location>
        <begin position="84"/>
        <end position="192"/>
    </location>
</feature>
<dbReference type="InterPro" id="IPR009057">
    <property type="entry name" value="Homeodomain-like_sf"/>
</dbReference>
<organism evidence="4 5">
    <name type="scientific">Amycolatopsis minnesotensis</name>
    <dbReference type="NCBI Taxonomy" id="337894"/>
    <lineage>
        <taxon>Bacteria</taxon>
        <taxon>Bacillati</taxon>
        <taxon>Actinomycetota</taxon>
        <taxon>Actinomycetes</taxon>
        <taxon>Pseudonocardiales</taxon>
        <taxon>Pseudonocardiaceae</taxon>
        <taxon>Amycolatopsis</taxon>
    </lineage>
</organism>
<dbReference type="Gene3D" id="1.10.10.60">
    <property type="entry name" value="Homeodomain-like"/>
    <property type="match status" value="1"/>
</dbReference>
<dbReference type="Proteomes" id="UP001501116">
    <property type="component" value="Unassembled WGS sequence"/>
</dbReference>
<dbReference type="PANTHER" id="PTHR47506:SF6">
    <property type="entry name" value="HTH-TYPE TRANSCRIPTIONAL REPRESSOR NEMR"/>
    <property type="match status" value="1"/>
</dbReference>
<dbReference type="InterPro" id="IPR036271">
    <property type="entry name" value="Tet_transcr_reg_TetR-rel_C_sf"/>
</dbReference>
<dbReference type="RefSeq" id="WP_344432020.1">
    <property type="nucleotide sequence ID" value="NZ_BAAANN010000075.1"/>
</dbReference>
<proteinExistence type="predicted"/>
<dbReference type="PANTHER" id="PTHR47506">
    <property type="entry name" value="TRANSCRIPTIONAL REGULATORY PROTEIN"/>
    <property type="match status" value="1"/>
</dbReference>
<accession>A0ABN2SWQ3</accession>
<keyword evidence="2" id="KW-0804">Transcription</keyword>
<dbReference type="InterPro" id="IPR011075">
    <property type="entry name" value="TetR_C"/>
</dbReference>
<dbReference type="EMBL" id="BAAANN010000075">
    <property type="protein sequence ID" value="GAA1993899.1"/>
    <property type="molecule type" value="Genomic_DNA"/>
</dbReference>
<gene>
    <name evidence="4" type="ORF">GCM10009754_86580</name>
</gene>
<sequence>MPDGRVLRGEATRRAVLAHAVGVASVEGLDGLSLGRIATDLKLSKSGVFALFGSKEDLQLATVGAASAVFTEHVVDPSLAAPPGLPRVRALCENWLSYSERRIFPGGCFFFHTAAEYDARTGRVHDAVVEVSGRFAGLIEETLREAEKLGHLASGSGVAQLSFELHALGLAANADSVLHGGSRPYRLAAEAMRRRLAEAAA</sequence>
<evidence type="ECO:0000313" key="5">
    <source>
        <dbReference type="Proteomes" id="UP001501116"/>
    </source>
</evidence>
<evidence type="ECO:0000259" key="3">
    <source>
        <dbReference type="Pfam" id="PF16925"/>
    </source>
</evidence>
<keyword evidence="5" id="KW-1185">Reference proteome</keyword>
<dbReference type="Pfam" id="PF16925">
    <property type="entry name" value="TetR_C_13"/>
    <property type="match status" value="1"/>
</dbReference>
<comment type="caution">
    <text evidence="4">The sequence shown here is derived from an EMBL/GenBank/DDBJ whole genome shotgun (WGS) entry which is preliminary data.</text>
</comment>
<dbReference type="SUPFAM" id="SSF48498">
    <property type="entry name" value="Tetracyclin repressor-like, C-terminal domain"/>
    <property type="match status" value="1"/>
</dbReference>